<organism evidence="2 3">
    <name type="scientific">Sphagnum jensenii</name>
    <dbReference type="NCBI Taxonomy" id="128206"/>
    <lineage>
        <taxon>Eukaryota</taxon>
        <taxon>Viridiplantae</taxon>
        <taxon>Streptophyta</taxon>
        <taxon>Embryophyta</taxon>
        <taxon>Bryophyta</taxon>
        <taxon>Sphagnophytina</taxon>
        <taxon>Sphagnopsida</taxon>
        <taxon>Sphagnales</taxon>
        <taxon>Sphagnaceae</taxon>
        <taxon>Sphagnum</taxon>
    </lineage>
</organism>
<sequence length="141" mass="15608">MEFAASNYSRPFVIIMDFVQAEEVFSVVACQPLSPLACGCNQHLSNTRERTATSEFAVAVETSSQEEAQGRETHGDGQTTQTLSPTHVVREVNDQTDGDQNSQVYGEVEPVQEAGKLPLFPRICRVKLVGSKRGHTWFYPC</sequence>
<reference evidence="2" key="1">
    <citation type="submission" date="2024-02" db="EMBL/GenBank/DDBJ databases">
        <authorList>
            <consortium name="ELIXIR-Norway"/>
            <consortium name="Elixir Norway"/>
        </authorList>
    </citation>
    <scope>NUCLEOTIDE SEQUENCE</scope>
</reference>
<evidence type="ECO:0000313" key="3">
    <source>
        <dbReference type="Proteomes" id="UP001497444"/>
    </source>
</evidence>
<accession>A0ABP0W7N7</accession>
<dbReference type="EMBL" id="OZ020110">
    <property type="protein sequence ID" value="CAK9262819.1"/>
    <property type="molecule type" value="Genomic_DNA"/>
</dbReference>
<evidence type="ECO:0000256" key="1">
    <source>
        <dbReference type="SAM" id="MobiDB-lite"/>
    </source>
</evidence>
<feature type="region of interest" description="Disordered" evidence="1">
    <location>
        <begin position="62"/>
        <end position="102"/>
    </location>
</feature>
<name>A0ABP0W7N7_9BRYO</name>
<feature type="compositionally biased region" description="Polar residues" evidence="1">
    <location>
        <begin position="76"/>
        <end position="85"/>
    </location>
</feature>
<evidence type="ECO:0000313" key="2">
    <source>
        <dbReference type="EMBL" id="CAK9262819.1"/>
    </source>
</evidence>
<protein>
    <submittedName>
        <fullName evidence="2">Uncharacterized protein</fullName>
    </submittedName>
</protein>
<dbReference type="Proteomes" id="UP001497444">
    <property type="component" value="Chromosome 15"/>
</dbReference>
<gene>
    <name evidence="2" type="ORF">CSSPJE1EN1_LOCUS8297</name>
</gene>
<proteinExistence type="predicted"/>
<keyword evidence="3" id="KW-1185">Reference proteome</keyword>